<dbReference type="InterPro" id="IPR031610">
    <property type="entry name" value="TIC110"/>
</dbReference>
<organism evidence="2">
    <name type="scientific">Odontella aurita</name>
    <dbReference type="NCBI Taxonomy" id="265563"/>
    <lineage>
        <taxon>Eukaryota</taxon>
        <taxon>Sar</taxon>
        <taxon>Stramenopiles</taxon>
        <taxon>Ochrophyta</taxon>
        <taxon>Bacillariophyta</taxon>
        <taxon>Mediophyceae</taxon>
        <taxon>Biddulphiophycidae</taxon>
        <taxon>Eupodiscales</taxon>
        <taxon>Odontellaceae</taxon>
        <taxon>Odontella</taxon>
    </lineage>
</organism>
<keyword evidence="1" id="KW-0732">Signal</keyword>
<dbReference type="PANTHER" id="PTHR34935">
    <property type="entry name" value="PROTEIN TIC110, CHLOROPLASTIC"/>
    <property type="match status" value="1"/>
</dbReference>
<gene>
    <name evidence="2" type="ORF">OAUR00152_LOCUS10182</name>
</gene>
<proteinExistence type="predicted"/>
<feature type="signal peptide" evidence="1">
    <location>
        <begin position="1"/>
        <end position="22"/>
    </location>
</feature>
<protein>
    <submittedName>
        <fullName evidence="2">Uncharacterized protein</fullName>
    </submittedName>
</protein>
<dbReference type="Pfam" id="PF16940">
    <property type="entry name" value="Tic110"/>
    <property type="match status" value="1"/>
</dbReference>
<accession>A0A7S4MJ83</accession>
<dbReference type="AlphaFoldDB" id="A0A7S4MJ83"/>
<feature type="chain" id="PRO_5030559818" evidence="1">
    <location>
        <begin position="23"/>
        <end position="1138"/>
    </location>
</feature>
<dbReference type="EMBL" id="HBKQ01014917">
    <property type="protein sequence ID" value="CAE2225929.1"/>
    <property type="molecule type" value="Transcribed_RNA"/>
</dbReference>
<dbReference type="PANTHER" id="PTHR34935:SF3">
    <property type="entry name" value="PROTEIN TIC110, CHLOROPLASTIC"/>
    <property type="match status" value="1"/>
</dbReference>
<reference evidence="2" key="1">
    <citation type="submission" date="2021-01" db="EMBL/GenBank/DDBJ databases">
        <authorList>
            <person name="Corre E."/>
            <person name="Pelletier E."/>
            <person name="Niang G."/>
            <person name="Scheremetjew M."/>
            <person name="Finn R."/>
            <person name="Kale V."/>
            <person name="Holt S."/>
            <person name="Cochrane G."/>
            <person name="Meng A."/>
            <person name="Brown T."/>
            <person name="Cohen L."/>
        </authorList>
    </citation>
    <scope>NUCLEOTIDE SEQUENCE</scope>
    <source>
        <strain evidence="2">Isolate 1302-5</strain>
    </source>
</reference>
<sequence length="1138" mass="125311">MHFKAAALTALVAIASPDASAAFGVANTRMTSSFMPQASRVASFTAHSCRAGDIAVSGRSTRRSKAALCMLLDNNGGIEELEELCKQEDGLSKSVRKTPKLFKLGGTAAIPAAAALGFLMTPSRRLAAHAVGSAITGVAGIIGKSRIDAATEAAAKPAIAQAIIDLGVDDDGLADAIADVKDTFGVEDEDFEEMCSDVYRRYLTGMVKNPIAKTGDLKELSQLRAALEMDNLGVGEAHASAAKEFYRQTCLFTPEEDLDDPGHPDRMSIDKFLFLSERAFRQAGETDEAFKFEMSRVAKAFKIQLDEALDRVAEVSEPFYRRALASTRSKLESGQVSSDMLRRARKSLGIDDVMASDLHISTFNDEIKELLGKDTEVEVDPASLKFPEGAMDRLNKLKEVLNLSDEEADYEIQNEATELFQAKALSMMEDAFAGIVGADAAWENMATRQSELCLKDDQMKTLLSAMVMQSLGKPLEETMTFAKVNNEAATYDKLVDCLHAKEVCKAVLSLSGWSEFDDFDAKFFDPWAPDSACGFLSPDKRMTLFKMFLRRSVIKSESKKELTDELYAKVMEVKGMLGVTDDQVEEEMKNQFGPELMTALQVATNEIIGDDYTPDLVKNLKEKVDKVISDYRLSDTLVMEYGANLYLKAVGVVSQNTPSGIPSKESSGALQGLRELLRLSEEDAYPAHLEVFGEVYKRSVLEAMGPTGVIRPEFREPLVDLRNRLGVTEDAARELYLAAVKERMVPMVEDLVLELERTMLDQQQLAQKRKKDFGEDVFKSGRSGSGKLGIGAEGYLMTDMMNLVDFYTENDVAEKKEVGTKTIQKKVMEGDEEKTVEEEVPDYETIYPITGLESGALEEEMAELLYRQFAVGAFTVQGPQGARFESSKELFGSIIGLSEEKMEEIGTSIGGQVYENLIRNSMMSKGSLDQQDMMMLANVQNKLGIAAEKGEEMLTDCQKKILSEEADALINNEGATPEILKAFREKCNSMGMELEADVGISKNRLVRMFEVEVSPGLMKGEITIESGEILGEIQESLGLSPEEAEKIFENLIEKQAKFTLGQIKGDFLRGRDDQIAPQIKRLATFSAFVNGEIDLDVDEPTAYKIVNLYDAFDFSEEDADTVESNKDALKIAMGLPVE</sequence>
<evidence type="ECO:0000313" key="2">
    <source>
        <dbReference type="EMBL" id="CAE2225929.1"/>
    </source>
</evidence>
<evidence type="ECO:0000256" key="1">
    <source>
        <dbReference type="SAM" id="SignalP"/>
    </source>
</evidence>
<name>A0A7S4MJ83_9STRA</name>